<dbReference type="PANTHER" id="PTHR24198">
    <property type="entry name" value="ANKYRIN REPEAT AND PROTEIN KINASE DOMAIN-CONTAINING PROTEIN"/>
    <property type="match status" value="1"/>
</dbReference>
<feature type="repeat" description="ANK" evidence="3">
    <location>
        <begin position="422"/>
        <end position="454"/>
    </location>
</feature>
<dbReference type="PROSITE" id="PS50297">
    <property type="entry name" value="ANK_REP_REGION"/>
    <property type="match status" value="3"/>
</dbReference>
<keyword evidence="6" id="KW-1185">Reference proteome</keyword>
<feature type="compositionally biased region" description="Basic and acidic residues" evidence="4">
    <location>
        <begin position="33"/>
        <end position="42"/>
    </location>
</feature>
<accession>A0A067BHK8</accession>
<dbReference type="KEGG" id="spar:SPRG_16696"/>
<evidence type="ECO:0000256" key="2">
    <source>
        <dbReference type="ARBA" id="ARBA00023043"/>
    </source>
</evidence>
<reference evidence="5 6" key="1">
    <citation type="journal article" date="2013" name="PLoS Genet.">
        <title>Distinctive expansion of potential virulence genes in the genome of the oomycete fish pathogen Saprolegnia parasitica.</title>
        <authorList>
            <person name="Jiang R.H."/>
            <person name="de Bruijn I."/>
            <person name="Haas B.J."/>
            <person name="Belmonte R."/>
            <person name="Lobach L."/>
            <person name="Christie J."/>
            <person name="van den Ackerveken G."/>
            <person name="Bottin A."/>
            <person name="Bulone V."/>
            <person name="Diaz-Moreno S.M."/>
            <person name="Dumas B."/>
            <person name="Fan L."/>
            <person name="Gaulin E."/>
            <person name="Govers F."/>
            <person name="Grenville-Briggs L.J."/>
            <person name="Horner N.R."/>
            <person name="Levin J.Z."/>
            <person name="Mammella M."/>
            <person name="Meijer H.J."/>
            <person name="Morris P."/>
            <person name="Nusbaum C."/>
            <person name="Oome S."/>
            <person name="Phillips A.J."/>
            <person name="van Rooyen D."/>
            <person name="Rzeszutek E."/>
            <person name="Saraiva M."/>
            <person name="Secombes C.J."/>
            <person name="Seidl M.F."/>
            <person name="Snel B."/>
            <person name="Stassen J.H."/>
            <person name="Sykes S."/>
            <person name="Tripathy S."/>
            <person name="van den Berg H."/>
            <person name="Vega-Arreguin J.C."/>
            <person name="Wawra S."/>
            <person name="Young S.K."/>
            <person name="Zeng Q."/>
            <person name="Dieguez-Uribeondo J."/>
            <person name="Russ C."/>
            <person name="Tyler B.M."/>
            <person name="van West P."/>
        </authorList>
    </citation>
    <scope>NUCLEOTIDE SEQUENCE [LARGE SCALE GENOMIC DNA]</scope>
    <source>
        <strain evidence="5 6">CBS 223.65</strain>
    </source>
</reference>
<dbReference type="AlphaFoldDB" id="A0A067BHK8"/>
<evidence type="ECO:0000313" key="5">
    <source>
        <dbReference type="EMBL" id="KDO17879.1"/>
    </source>
</evidence>
<evidence type="ECO:0000256" key="3">
    <source>
        <dbReference type="PROSITE-ProRule" id="PRU00023"/>
    </source>
</evidence>
<dbReference type="InterPro" id="IPR036770">
    <property type="entry name" value="Ankyrin_rpt-contain_sf"/>
</dbReference>
<feature type="repeat" description="ANK" evidence="3">
    <location>
        <begin position="187"/>
        <end position="219"/>
    </location>
</feature>
<evidence type="ECO:0000256" key="4">
    <source>
        <dbReference type="SAM" id="MobiDB-lite"/>
    </source>
</evidence>
<dbReference type="RefSeq" id="XP_012211416.1">
    <property type="nucleotide sequence ID" value="XM_012356026.1"/>
</dbReference>
<dbReference type="PROSITE" id="PS50088">
    <property type="entry name" value="ANK_REPEAT"/>
    <property type="match status" value="3"/>
</dbReference>
<protein>
    <submittedName>
        <fullName evidence="5">Uncharacterized protein</fullName>
    </submittedName>
</protein>
<sequence length="906" mass="98333">MDALDAYEAKVRRRQERRSRALARTGKKRQEQRRRDASDERQAEARANEAMALEDAAAVAFQCALDAQAEQSAYDAAIASFREAARLRKRLQTYHLDAHTESATSTASRITELQRRVVAHDARLASAAVAQARLATVAQHHAATRTEIAHVSSAAWTKKMATALREANCDALEHLIAHGADPDAEAHGVTPLICAIATNHLPVARALLQLGADPGFETSDGKTALLVAIVADDLDALALLPPTCIHYETKCGATGMLVACAKGRVAVVQRLLAQSPDLVNATNALGLTPLMVAAKHNFLSLVRLLLTHGATPALQARNGDTAAALAHAAGFLNAAAMCSGSSLLDSKREAKDLAATERGLARALDAAPVPSIFAYLGAHKTASPAYESPVGDMLLHVCCARGSISDVRAALPLCPWFLPNRFGLTGAMIAAQKGRLDVLNELVAAGADLNQPDFLGHDCFYHLHTHGHGALAAVLGAQKAHTRQWWAPPPTTSTVSLPPSSPLRPVRVPSPSKPRRAPRSLCNSCQLLFARNRCTTCQCCYCDKCYGRVHFQAANRHHTCIEMAPTNAPEDHEASWNDHLATCHSIYESVLKLQGATSRTVAALVSPKRARQVELETIDAVVANQSNRKLHTAQLQLASVYRREGKLEEAKQQLETLLKSLCTDVDDDVAFLGHVYLEHARARNETGAAIQRFDQALALLWTHVAMDDSHLCAGLNDYHHFLVIAQSDYAACVSLAHQTLQRRLGRLPASHALVHQARDQLDDVIGARERAAMRLEDTAASRRDRLALALRSDPGFRAFCALHGKDAHVDLWRAIDALDPTERRRAVGHALYSRFLQTKKVRCLPSKVQLGLLARLDHSVVAADGSRKDKPLVRVFAATKRILFEYLDTTAYGAYTATTTTRATTP</sequence>
<dbReference type="Pfam" id="PF00023">
    <property type="entry name" value="Ank"/>
    <property type="match status" value="1"/>
</dbReference>
<dbReference type="CDD" id="cd19757">
    <property type="entry name" value="Bbox1"/>
    <property type="match status" value="1"/>
</dbReference>
<proteinExistence type="predicted"/>
<dbReference type="EMBL" id="KK583545">
    <property type="protein sequence ID" value="KDO17879.1"/>
    <property type="molecule type" value="Genomic_DNA"/>
</dbReference>
<organism evidence="5 6">
    <name type="scientific">Saprolegnia parasitica (strain CBS 223.65)</name>
    <dbReference type="NCBI Taxonomy" id="695850"/>
    <lineage>
        <taxon>Eukaryota</taxon>
        <taxon>Sar</taxon>
        <taxon>Stramenopiles</taxon>
        <taxon>Oomycota</taxon>
        <taxon>Saprolegniomycetes</taxon>
        <taxon>Saprolegniales</taxon>
        <taxon>Saprolegniaceae</taxon>
        <taxon>Saprolegnia</taxon>
    </lineage>
</organism>
<dbReference type="Pfam" id="PF12796">
    <property type="entry name" value="Ank_2"/>
    <property type="match status" value="2"/>
</dbReference>
<name>A0A067BHK8_SAPPC</name>
<evidence type="ECO:0000256" key="1">
    <source>
        <dbReference type="ARBA" id="ARBA00022737"/>
    </source>
</evidence>
<feature type="region of interest" description="Disordered" evidence="4">
    <location>
        <begin position="1"/>
        <end position="42"/>
    </location>
</feature>
<dbReference type="Gene3D" id="1.25.40.20">
    <property type="entry name" value="Ankyrin repeat-containing domain"/>
    <property type="match status" value="3"/>
</dbReference>
<dbReference type="GeneID" id="24138294"/>
<dbReference type="SMART" id="SM00248">
    <property type="entry name" value="ANK"/>
    <property type="match status" value="4"/>
</dbReference>
<dbReference type="OMA" id="CIEMAPT"/>
<dbReference type="Proteomes" id="UP000030745">
    <property type="component" value="Unassembled WGS sequence"/>
</dbReference>
<dbReference type="InterPro" id="IPR002110">
    <property type="entry name" value="Ankyrin_rpt"/>
</dbReference>
<feature type="compositionally biased region" description="Low complexity" evidence="4">
    <location>
        <begin position="492"/>
        <end position="510"/>
    </location>
</feature>
<feature type="region of interest" description="Disordered" evidence="4">
    <location>
        <begin position="487"/>
        <end position="517"/>
    </location>
</feature>
<dbReference type="OrthoDB" id="74208at2759"/>
<feature type="compositionally biased region" description="Basic residues" evidence="4">
    <location>
        <begin position="11"/>
        <end position="32"/>
    </location>
</feature>
<feature type="repeat" description="ANK" evidence="3">
    <location>
        <begin position="285"/>
        <end position="317"/>
    </location>
</feature>
<keyword evidence="2 3" id="KW-0040">ANK repeat</keyword>
<keyword evidence="1" id="KW-0677">Repeat</keyword>
<gene>
    <name evidence="5" type="ORF">SPRG_16696</name>
</gene>
<evidence type="ECO:0000313" key="6">
    <source>
        <dbReference type="Proteomes" id="UP000030745"/>
    </source>
</evidence>
<dbReference type="STRING" id="695850.A0A067BHK8"/>
<dbReference type="SUPFAM" id="SSF48403">
    <property type="entry name" value="Ankyrin repeat"/>
    <property type="match status" value="2"/>
</dbReference>
<dbReference type="PANTHER" id="PTHR24198:SF165">
    <property type="entry name" value="ANKYRIN REPEAT-CONTAINING PROTEIN-RELATED"/>
    <property type="match status" value="1"/>
</dbReference>
<dbReference type="VEuPathDB" id="FungiDB:SPRG_16696"/>